<dbReference type="InterPro" id="IPR013320">
    <property type="entry name" value="ConA-like_dom_sf"/>
</dbReference>
<dbReference type="SUPFAM" id="SSF49899">
    <property type="entry name" value="Concanavalin A-like lectins/glucanases"/>
    <property type="match status" value="1"/>
</dbReference>
<dbReference type="GO" id="GO:0005975">
    <property type="term" value="P:carbohydrate metabolic process"/>
    <property type="evidence" value="ECO:0007669"/>
    <property type="project" value="UniProtKB-ARBA"/>
</dbReference>
<dbReference type="EMBL" id="BDCR01000004">
    <property type="protein sequence ID" value="GAT63841.1"/>
    <property type="molecule type" value="Genomic_DNA"/>
</dbReference>
<dbReference type="AlphaFoldDB" id="A0A171AJJ7"/>
<gene>
    <name evidence="1" type="ORF">PJIAN_4383</name>
</gene>
<keyword evidence="1" id="KW-0430">Lectin</keyword>
<dbReference type="Pfam" id="PF13385">
    <property type="entry name" value="Laminin_G_3"/>
    <property type="match status" value="1"/>
</dbReference>
<dbReference type="PROSITE" id="PS51257">
    <property type="entry name" value="PROKAR_LIPOPROTEIN"/>
    <property type="match status" value="1"/>
</dbReference>
<reference evidence="2" key="2">
    <citation type="journal article" date="2017" name="Genome Announc.">
        <title>Draft genome sequence of Paludibacter jiangxiensis NM7(T), a propionate-producing fermentative bacterium.</title>
        <authorList>
            <person name="Qiu Y.-L."/>
            <person name="Tourlousse D.M."/>
            <person name="Matsuura N."/>
            <person name="Ohashi A."/>
            <person name="Sekiguchi Y."/>
        </authorList>
    </citation>
    <scope>NUCLEOTIDE SEQUENCE [LARGE SCALE GENOMIC DNA]</scope>
    <source>
        <strain evidence="2">NM7</strain>
    </source>
</reference>
<dbReference type="GO" id="GO:0004553">
    <property type="term" value="F:hydrolase activity, hydrolyzing O-glycosyl compounds"/>
    <property type="evidence" value="ECO:0007669"/>
    <property type="project" value="UniProtKB-ARBA"/>
</dbReference>
<proteinExistence type="predicted"/>
<dbReference type="STRING" id="681398.PJIAN_4383"/>
<dbReference type="OrthoDB" id="9814380at2"/>
<evidence type="ECO:0000313" key="2">
    <source>
        <dbReference type="Proteomes" id="UP000076586"/>
    </source>
</evidence>
<accession>A0A171AJJ7</accession>
<keyword evidence="2" id="KW-1185">Reference proteome</keyword>
<dbReference type="RefSeq" id="WP_068705400.1">
    <property type="nucleotide sequence ID" value="NZ_BDCR01000004.1"/>
</dbReference>
<protein>
    <submittedName>
        <fullName evidence="1">Concanavalin A-like lectin/glucanases superfamily protein</fullName>
    </submittedName>
</protein>
<name>A0A171AJJ7_9BACT</name>
<organism evidence="1 2">
    <name type="scientific">Paludibacter jiangxiensis</name>
    <dbReference type="NCBI Taxonomy" id="681398"/>
    <lineage>
        <taxon>Bacteria</taxon>
        <taxon>Pseudomonadati</taxon>
        <taxon>Bacteroidota</taxon>
        <taxon>Bacteroidia</taxon>
        <taxon>Bacteroidales</taxon>
        <taxon>Paludibacteraceae</taxon>
        <taxon>Paludibacter</taxon>
    </lineage>
</organism>
<evidence type="ECO:0000313" key="1">
    <source>
        <dbReference type="EMBL" id="GAT63841.1"/>
    </source>
</evidence>
<dbReference type="GO" id="GO:0030246">
    <property type="term" value="F:carbohydrate binding"/>
    <property type="evidence" value="ECO:0007669"/>
    <property type="project" value="UniProtKB-KW"/>
</dbReference>
<dbReference type="Gene3D" id="2.60.120.200">
    <property type="match status" value="1"/>
</dbReference>
<sequence>MKNIIYSILAVTVLAFSSCQDLNHPTLGDYPKDSNPAGGPLKFYVAFDGTTSDVLMNAVDSIRANFASANTTSSVDGIKGKAIQGGVGKFVSYAKPNDFATTAKSFTISFWEKHNGQTHNNALTNGPEYPFSFVAVSNYHWSSSNFFLLFEGDNTACAVKLVAASGLSGGASVADTWLTWEGSGSIPGLMDNAWHHCAFVYDQATSGLTFYKDGVSQGTKVWTGHGAIGLVNSVIASVRIGCGPQGDASDVSDNWLASTWKGALDQFRFYGTALTAAEVQSLFTAKR</sequence>
<dbReference type="Proteomes" id="UP000076586">
    <property type="component" value="Unassembled WGS sequence"/>
</dbReference>
<comment type="caution">
    <text evidence="1">The sequence shown here is derived from an EMBL/GenBank/DDBJ whole genome shotgun (WGS) entry which is preliminary data.</text>
</comment>
<reference evidence="2" key="1">
    <citation type="submission" date="2016-04" db="EMBL/GenBank/DDBJ databases">
        <title>Draft genome sequence of Paludibacter jiangxiensis strain NM7.</title>
        <authorList>
            <person name="Qiu Y."/>
            <person name="Matsuura N."/>
            <person name="Ohashi A."/>
            <person name="Tourlousse M.D."/>
            <person name="Sekiguchi Y."/>
        </authorList>
    </citation>
    <scope>NUCLEOTIDE SEQUENCE [LARGE SCALE GENOMIC DNA]</scope>
    <source>
        <strain evidence="2">NM7</strain>
    </source>
</reference>